<gene>
    <name evidence="2" type="ORF">E2C06_28300</name>
</gene>
<dbReference type="InterPro" id="IPR015942">
    <property type="entry name" value="Asp/Glu/hydantoin_racemase"/>
</dbReference>
<dbReference type="InterPro" id="IPR052186">
    <property type="entry name" value="Hydantoin_racemase-like"/>
</dbReference>
<dbReference type="SUPFAM" id="SSF53681">
    <property type="entry name" value="Aspartate/glutamate racemase"/>
    <property type="match status" value="1"/>
</dbReference>
<organism evidence="2 3">
    <name type="scientific">Dankookia rubra</name>
    <dbReference type="NCBI Taxonomy" id="1442381"/>
    <lineage>
        <taxon>Bacteria</taxon>
        <taxon>Pseudomonadati</taxon>
        <taxon>Pseudomonadota</taxon>
        <taxon>Alphaproteobacteria</taxon>
        <taxon>Acetobacterales</taxon>
        <taxon>Roseomonadaceae</taxon>
        <taxon>Dankookia</taxon>
    </lineage>
</organism>
<sequence>MSRRILVINPNASLACTRGIAAALAPLPLPPGLALEVTRLAEGPPAIASWEDWHSVALPLCGLVEREPAAAYVIACVSDPGLEAVRAATRRPVLGMFRCAVAAAVTRAERFGIIGFVAASQPRQRRALQAMGLEARLAAWEPLDLPMEVLCEPEAPRGRIAAAARRLAEQGAETIILGCTGLAGHAALVAEASGLPVIEPCEAAGAMALLAAMRP</sequence>
<dbReference type="PANTHER" id="PTHR28047">
    <property type="entry name" value="PROTEIN DCG1"/>
    <property type="match status" value="1"/>
</dbReference>
<proteinExistence type="inferred from homology"/>
<dbReference type="Proteomes" id="UP000295096">
    <property type="component" value="Unassembled WGS sequence"/>
</dbReference>
<dbReference type="Gene3D" id="3.40.50.12500">
    <property type="match status" value="1"/>
</dbReference>
<dbReference type="PANTHER" id="PTHR28047:SF5">
    <property type="entry name" value="PROTEIN DCG1"/>
    <property type="match status" value="1"/>
</dbReference>
<dbReference type="RefSeq" id="WP_133291937.1">
    <property type="nucleotide sequence ID" value="NZ_SMSJ01000073.1"/>
</dbReference>
<dbReference type="InterPro" id="IPR053714">
    <property type="entry name" value="Iso_Racemase_Enz_sf"/>
</dbReference>
<dbReference type="OrthoDB" id="9791723at2"/>
<evidence type="ECO:0000313" key="2">
    <source>
        <dbReference type="EMBL" id="TDH59279.1"/>
    </source>
</evidence>
<dbReference type="Pfam" id="PF01177">
    <property type="entry name" value="Asp_Glu_race"/>
    <property type="match status" value="1"/>
</dbReference>
<comment type="caution">
    <text evidence="2">The sequence shown here is derived from an EMBL/GenBank/DDBJ whole genome shotgun (WGS) entry which is preliminary data.</text>
</comment>
<dbReference type="AlphaFoldDB" id="A0A4R5Q9R6"/>
<dbReference type="InterPro" id="IPR001920">
    <property type="entry name" value="Asp/Glu_race"/>
</dbReference>
<protein>
    <submittedName>
        <fullName evidence="2">Asp/Glu racemase</fullName>
    </submittedName>
</protein>
<keyword evidence="3" id="KW-1185">Reference proteome</keyword>
<reference evidence="2 3" key="1">
    <citation type="journal article" date="2016" name="J. Microbiol.">
        <title>Dankookia rubra gen. nov., sp. nov., an alphaproteobacterium isolated from sediment of a shallow stream.</title>
        <authorList>
            <person name="Kim W.H."/>
            <person name="Kim D.H."/>
            <person name="Kang K."/>
            <person name="Ahn T.Y."/>
        </authorList>
    </citation>
    <scope>NUCLEOTIDE SEQUENCE [LARGE SCALE GENOMIC DNA]</scope>
    <source>
        <strain evidence="2 3">JCM30602</strain>
    </source>
</reference>
<dbReference type="GO" id="GO:0047661">
    <property type="term" value="F:amino-acid racemase activity"/>
    <property type="evidence" value="ECO:0007669"/>
    <property type="project" value="InterPro"/>
</dbReference>
<dbReference type="PROSITE" id="PS51257">
    <property type="entry name" value="PROKAR_LIPOPROTEIN"/>
    <property type="match status" value="1"/>
</dbReference>
<accession>A0A4R5Q9R6</accession>
<evidence type="ECO:0000313" key="3">
    <source>
        <dbReference type="Proteomes" id="UP000295096"/>
    </source>
</evidence>
<comment type="similarity">
    <text evidence="1">Belongs to the HyuE racemase family.</text>
</comment>
<evidence type="ECO:0000256" key="1">
    <source>
        <dbReference type="ARBA" id="ARBA00038414"/>
    </source>
</evidence>
<dbReference type="EMBL" id="SMSJ01000073">
    <property type="protein sequence ID" value="TDH59279.1"/>
    <property type="molecule type" value="Genomic_DNA"/>
</dbReference>
<name>A0A4R5Q9R6_9PROT</name>